<sequence>METIKRQIARLYLWPQTLEIPILDASTVAVVKPVGILHVKVVRALKLLNMDFLGTSDPYVKLSFSGERLSAKRTTVKMNNLNPEWNEKFKLIVKDPQSQALELQVYDWDKVGRHDRLGMQLVPLKLLTPNETKEFTLDLVKNTNMNDPQNKKRRGKIVVEMTFVPFKPDSIKFNESWDGNGKMESRTSRSLDDEALGKAGLLSVMILGAEDVEGEHHNNPYALIRYRGETKKTKIMRRTRDPVWNEEFQFMLDEPPLHDKISVEVMSSRTGLSLRSKESLGYIEINLTDVVHNGRINEIYHLIDSKNGKIHIEISWNVT</sequence>
<keyword evidence="2" id="KW-1185">Reference proteome</keyword>
<feature type="domain" description="C2" evidence="1">
    <location>
        <begin position="14"/>
        <end position="137"/>
    </location>
</feature>
<dbReference type="CDD" id="cd00030">
    <property type="entry name" value="C2"/>
    <property type="match status" value="1"/>
</dbReference>
<dbReference type="RefSeq" id="XP_048327014.2">
    <property type="nucleotide sequence ID" value="XM_048471057.2"/>
</dbReference>
<dbReference type="PANTHER" id="PTHR10774">
    <property type="entry name" value="EXTENDED SYNAPTOTAGMIN-RELATED"/>
    <property type="match status" value="1"/>
</dbReference>
<feature type="domain" description="C2" evidence="1">
    <location>
        <begin position="183"/>
        <end position="300"/>
    </location>
</feature>
<dbReference type="GeneID" id="107413697"/>
<proteinExistence type="predicted"/>
<dbReference type="InterPro" id="IPR035892">
    <property type="entry name" value="C2_domain_sf"/>
</dbReference>
<dbReference type="PRINTS" id="PR00360">
    <property type="entry name" value="C2DOMAIN"/>
</dbReference>
<dbReference type="PROSITE" id="PS50004">
    <property type="entry name" value="C2"/>
    <property type="match status" value="2"/>
</dbReference>
<name>A0ABM3IEW7_ZIZJJ</name>
<dbReference type="SMART" id="SM00239">
    <property type="entry name" value="C2"/>
    <property type="match status" value="2"/>
</dbReference>
<dbReference type="SUPFAM" id="SSF49562">
    <property type="entry name" value="C2 domain (Calcium/lipid-binding domain, CaLB)"/>
    <property type="match status" value="2"/>
</dbReference>
<evidence type="ECO:0000259" key="1">
    <source>
        <dbReference type="PROSITE" id="PS50004"/>
    </source>
</evidence>
<dbReference type="InterPro" id="IPR045050">
    <property type="entry name" value="Synaptotagmin_plant"/>
</dbReference>
<organism evidence="2 3">
    <name type="scientific">Ziziphus jujuba</name>
    <name type="common">Chinese jujube</name>
    <name type="synonym">Ziziphus sativa</name>
    <dbReference type="NCBI Taxonomy" id="326968"/>
    <lineage>
        <taxon>Eukaryota</taxon>
        <taxon>Viridiplantae</taxon>
        <taxon>Streptophyta</taxon>
        <taxon>Embryophyta</taxon>
        <taxon>Tracheophyta</taxon>
        <taxon>Spermatophyta</taxon>
        <taxon>Magnoliopsida</taxon>
        <taxon>eudicotyledons</taxon>
        <taxon>Gunneridae</taxon>
        <taxon>Pentapetalae</taxon>
        <taxon>rosids</taxon>
        <taxon>fabids</taxon>
        <taxon>Rosales</taxon>
        <taxon>Rhamnaceae</taxon>
        <taxon>Paliureae</taxon>
        <taxon>Ziziphus</taxon>
    </lineage>
</organism>
<dbReference type="InterPro" id="IPR000008">
    <property type="entry name" value="C2_dom"/>
</dbReference>
<reference evidence="3" key="1">
    <citation type="submission" date="2025-08" db="UniProtKB">
        <authorList>
            <consortium name="RefSeq"/>
        </authorList>
    </citation>
    <scope>IDENTIFICATION</scope>
    <source>
        <tissue evidence="3">Seedling</tissue>
    </source>
</reference>
<accession>A0ABM3IEW7</accession>
<dbReference type="Pfam" id="PF00168">
    <property type="entry name" value="C2"/>
    <property type="match status" value="2"/>
</dbReference>
<gene>
    <name evidence="3" type="primary">LOC107413697</name>
</gene>
<dbReference type="PANTHER" id="PTHR10774:SF62">
    <property type="entry name" value="SYNAPTOTAGMIN-3"/>
    <property type="match status" value="1"/>
</dbReference>
<protein>
    <submittedName>
        <fullName evidence="3">Synaptotagmin-3 isoform X3</fullName>
    </submittedName>
</protein>
<dbReference type="Gene3D" id="2.60.40.150">
    <property type="entry name" value="C2 domain"/>
    <property type="match status" value="2"/>
</dbReference>
<evidence type="ECO:0000313" key="2">
    <source>
        <dbReference type="Proteomes" id="UP001652623"/>
    </source>
</evidence>
<evidence type="ECO:0000313" key="3">
    <source>
        <dbReference type="RefSeq" id="XP_048327014.2"/>
    </source>
</evidence>
<dbReference type="Proteomes" id="UP001652623">
    <property type="component" value="Chromosome 8"/>
</dbReference>